<evidence type="ECO:0000313" key="1">
    <source>
        <dbReference type="EMBL" id="KAH7860941.1"/>
    </source>
</evidence>
<evidence type="ECO:0000313" key="2">
    <source>
        <dbReference type="Proteomes" id="UP000828048"/>
    </source>
</evidence>
<sequence length="182" mass="20899">MRKVHDPRYCHYHRIVSHPTEKCFVLKDLIVDLARKKKILLDVDEVAESNHKVIAVKGPTSSFKIKTAESATTPTLGAIFKTIQFGLFDPIAIQCSSQDVPTHPHLKRAPDAKNDNEWILIPQMKSIENKHKIHPHQVKKRQAKKSFPQFIARDEVNDGKHKKEKVFKKSSPTPITQHDFFP</sequence>
<protein>
    <submittedName>
        <fullName evidence="1">Uncharacterized protein</fullName>
    </submittedName>
</protein>
<reference evidence="1 2" key="1">
    <citation type="journal article" date="2021" name="Hortic Res">
        <title>High-quality reference genome and annotation aids understanding of berry development for evergreen blueberry (Vaccinium darrowii).</title>
        <authorList>
            <person name="Yu J."/>
            <person name="Hulse-Kemp A.M."/>
            <person name="Babiker E."/>
            <person name="Staton M."/>
        </authorList>
    </citation>
    <scope>NUCLEOTIDE SEQUENCE [LARGE SCALE GENOMIC DNA]</scope>
    <source>
        <strain evidence="2">cv. NJ 8807/NJ 8810</strain>
        <tissue evidence="1">Young leaf</tissue>
    </source>
</reference>
<comment type="caution">
    <text evidence="1">The sequence shown here is derived from an EMBL/GenBank/DDBJ whole genome shotgun (WGS) entry which is preliminary data.</text>
</comment>
<accession>A0ACB7Z6B4</accession>
<proteinExistence type="predicted"/>
<keyword evidence="2" id="KW-1185">Reference proteome</keyword>
<dbReference type="EMBL" id="CM037154">
    <property type="protein sequence ID" value="KAH7860941.1"/>
    <property type="molecule type" value="Genomic_DNA"/>
</dbReference>
<name>A0ACB7Z6B4_9ERIC</name>
<organism evidence="1 2">
    <name type="scientific">Vaccinium darrowii</name>
    <dbReference type="NCBI Taxonomy" id="229202"/>
    <lineage>
        <taxon>Eukaryota</taxon>
        <taxon>Viridiplantae</taxon>
        <taxon>Streptophyta</taxon>
        <taxon>Embryophyta</taxon>
        <taxon>Tracheophyta</taxon>
        <taxon>Spermatophyta</taxon>
        <taxon>Magnoliopsida</taxon>
        <taxon>eudicotyledons</taxon>
        <taxon>Gunneridae</taxon>
        <taxon>Pentapetalae</taxon>
        <taxon>asterids</taxon>
        <taxon>Ericales</taxon>
        <taxon>Ericaceae</taxon>
        <taxon>Vaccinioideae</taxon>
        <taxon>Vaccinieae</taxon>
        <taxon>Vaccinium</taxon>
    </lineage>
</organism>
<dbReference type="Proteomes" id="UP000828048">
    <property type="component" value="Chromosome 4"/>
</dbReference>
<gene>
    <name evidence="1" type="ORF">Vadar_019807</name>
</gene>